<gene>
    <name evidence="4" type="ORF">L2764_07940</name>
</gene>
<protein>
    <submittedName>
        <fullName evidence="4">PfkB family carbohydrate kinase</fullName>
    </submittedName>
</protein>
<dbReference type="InterPro" id="IPR029056">
    <property type="entry name" value="Ribokinase-like"/>
</dbReference>
<feature type="domain" description="Carbohydrate kinase PfkB" evidence="3">
    <location>
        <begin position="34"/>
        <end position="107"/>
    </location>
</feature>
<dbReference type="Gene3D" id="3.40.1190.20">
    <property type="match status" value="1"/>
</dbReference>
<keyword evidence="5" id="KW-1185">Reference proteome</keyword>
<dbReference type="SUPFAM" id="SSF53613">
    <property type="entry name" value="Ribokinase-like"/>
    <property type="match status" value="1"/>
</dbReference>
<dbReference type="PANTHER" id="PTHR10584:SF166">
    <property type="entry name" value="RIBOKINASE"/>
    <property type="match status" value="1"/>
</dbReference>
<evidence type="ECO:0000256" key="2">
    <source>
        <dbReference type="ARBA" id="ARBA00022777"/>
    </source>
</evidence>
<comment type="caution">
    <text evidence="4">The sequence shown here is derived from an EMBL/GenBank/DDBJ whole genome shotgun (WGS) entry which is preliminary data.</text>
</comment>
<proteinExistence type="predicted"/>
<accession>A0ABT0LAL7</accession>
<keyword evidence="1" id="KW-0808">Transferase</keyword>
<keyword evidence="2 4" id="KW-0418">Kinase</keyword>
<feature type="domain" description="Carbohydrate kinase PfkB" evidence="3">
    <location>
        <begin position="193"/>
        <end position="264"/>
    </location>
</feature>
<dbReference type="Pfam" id="PF00294">
    <property type="entry name" value="PfkB"/>
    <property type="match status" value="2"/>
</dbReference>
<organism evidence="4 5">
    <name type="scientific">Shewanella surugensis</name>
    <dbReference type="NCBI Taxonomy" id="212020"/>
    <lineage>
        <taxon>Bacteria</taxon>
        <taxon>Pseudomonadati</taxon>
        <taxon>Pseudomonadota</taxon>
        <taxon>Gammaproteobacteria</taxon>
        <taxon>Alteromonadales</taxon>
        <taxon>Shewanellaceae</taxon>
        <taxon>Shewanella</taxon>
    </lineage>
</organism>
<dbReference type="PANTHER" id="PTHR10584">
    <property type="entry name" value="SUGAR KINASE"/>
    <property type="match status" value="1"/>
</dbReference>
<reference evidence="4 5" key="1">
    <citation type="submission" date="2022-01" db="EMBL/GenBank/DDBJ databases">
        <title>Whole genome-based taxonomy of the Shewanellaceae.</title>
        <authorList>
            <person name="Martin-Rodriguez A.J."/>
        </authorList>
    </citation>
    <scope>NUCLEOTIDE SEQUENCE [LARGE SCALE GENOMIC DNA]</scope>
    <source>
        <strain evidence="4 5">DSM 17177</strain>
    </source>
</reference>
<dbReference type="Proteomes" id="UP001203423">
    <property type="component" value="Unassembled WGS sequence"/>
</dbReference>
<evidence type="ECO:0000259" key="3">
    <source>
        <dbReference type="Pfam" id="PF00294"/>
    </source>
</evidence>
<dbReference type="InterPro" id="IPR011611">
    <property type="entry name" value="PfkB_dom"/>
</dbReference>
<dbReference type="GO" id="GO:0016301">
    <property type="term" value="F:kinase activity"/>
    <property type="evidence" value="ECO:0007669"/>
    <property type="project" value="UniProtKB-KW"/>
</dbReference>
<dbReference type="PROSITE" id="PS00584">
    <property type="entry name" value="PFKB_KINASES_2"/>
    <property type="match status" value="1"/>
</dbReference>
<name>A0ABT0LAL7_9GAMM</name>
<sequence length="285" mass="30925">MANILLVANLNCDRVLQLPAALHTGGRFYYQEQGIRLGGGGANTGIGLVWAEHCVQLVSQVGNDDKGDWLLKEAISHGVDCHQVQRHGGMTCEMLLMMAPDGERTILRPMRVPLTLPIMPDWKNIDVLYVNSSAEGLGQWTAEAMIDCLVVTQLAKDNRRRDAHVLITSESDFKGRCQQSPWLFARDIAGMQLQYFIVTDGGLGAKLYTPTGMIQVSARQAKVCDTTGAGDAYAAGLIHGLTKGDNIDTAMQEAAIWSTFSVASQTSIPGVGLKQYLQNEGTLGY</sequence>
<evidence type="ECO:0000256" key="1">
    <source>
        <dbReference type="ARBA" id="ARBA00022679"/>
    </source>
</evidence>
<dbReference type="RefSeq" id="WP_248939684.1">
    <property type="nucleotide sequence ID" value="NZ_JAKIKS010000023.1"/>
</dbReference>
<evidence type="ECO:0000313" key="4">
    <source>
        <dbReference type="EMBL" id="MCL1124405.1"/>
    </source>
</evidence>
<evidence type="ECO:0000313" key="5">
    <source>
        <dbReference type="Proteomes" id="UP001203423"/>
    </source>
</evidence>
<dbReference type="EMBL" id="JAKIKS010000023">
    <property type="protein sequence ID" value="MCL1124405.1"/>
    <property type="molecule type" value="Genomic_DNA"/>
</dbReference>
<dbReference type="InterPro" id="IPR002173">
    <property type="entry name" value="Carboh/pur_kinase_PfkB_CS"/>
</dbReference>